<feature type="transmembrane region" description="Helical" evidence="1">
    <location>
        <begin position="7"/>
        <end position="28"/>
    </location>
</feature>
<evidence type="ECO:0000256" key="1">
    <source>
        <dbReference type="SAM" id="Phobius"/>
    </source>
</evidence>
<gene>
    <name evidence="2" type="ORF">GJR95_04470</name>
</gene>
<feature type="transmembrane region" description="Helical" evidence="1">
    <location>
        <begin position="199"/>
        <end position="219"/>
    </location>
</feature>
<feature type="transmembrane region" description="Helical" evidence="1">
    <location>
        <begin position="40"/>
        <end position="60"/>
    </location>
</feature>
<dbReference type="EMBL" id="CP045997">
    <property type="protein sequence ID" value="QHV94318.1"/>
    <property type="molecule type" value="Genomic_DNA"/>
</dbReference>
<feature type="transmembrane region" description="Helical" evidence="1">
    <location>
        <begin position="143"/>
        <end position="166"/>
    </location>
</feature>
<feature type="transmembrane region" description="Helical" evidence="1">
    <location>
        <begin position="111"/>
        <end position="131"/>
    </location>
</feature>
<keyword evidence="1" id="KW-1133">Transmembrane helix</keyword>
<proteinExistence type="predicted"/>
<evidence type="ECO:0000313" key="3">
    <source>
        <dbReference type="Proteomes" id="UP000464577"/>
    </source>
</evidence>
<keyword evidence="1" id="KW-0812">Transmembrane</keyword>
<protein>
    <submittedName>
        <fullName evidence="2">Uncharacterized protein</fullName>
    </submittedName>
</protein>
<name>A0A6P1VPG2_9BACT</name>
<dbReference type="AlphaFoldDB" id="A0A6P1VPG2"/>
<accession>A0A6P1VPG2</accession>
<sequence>MEKAYRNISYLFISLLLISFTGFFQTYIKQFPTFTQSVTAHHFHATLLVLWIALLIAQPLLIRARKVELHRLIGKASYGLVPLIVLSILMVTQVQYRRGIDQQSPVTLIDYGLYMTFVDLVPFLTLYGLAMWYRRLPAIHMRYIIACSVIFFNPAFGRINIIYLGMAPEQGVLLSYVYCDSILLGFLIYDIVKHKPYRPYLYSLLFLLVCHSSLLYAPFWPVWHRVANSFAQTFF</sequence>
<feature type="transmembrane region" description="Helical" evidence="1">
    <location>
        <begin position="172"/>
        <end position="192"/>
    </location>
</feature>
<dbReference type="RefSeq" id="WP_162384741.1">
    <property type="nucleotide sequence ID" value="NZ_CP045997.1"/>
</dbReference>
<evidence type="ECO:0000313" key="2">
    <source>
        <dbReference type="EMBL" id="QHV94318.1"/>
    </source>
</evidence>
<keyword evidence="1" id="KW-0472">Membrane</keyword>
<organism evidence="2 3">
    <name type="scientific">Spirosoma endbachense</name>
    <dbReference type="NCBI Taxonomy" id="2666025"/>
    <lineage>
        <taxon>Bacteria</taxon>
        <taxon>Pseudomonadati</taxon>
        <taxon>Bacteroidota</taxon>
        <taxon>Cytophagia</taxon>
        <taxon>Cytophagales</taxon>
        <taxon>Cytophagaceae</taxon>
        <taxon>Spirosoma</taxon>
    </lineage>
</organism>
<feature type="transmembrane region" description="Helical" evidence="1">
    <location>
        <begin position="72"/>
        <end position="91"/>
    </location>
</feature>
<keyword evidence="3" id="KW-1185">Reference proteome</keyword>
<dbReference type="KEGG" id="senf:GJR95_04470"/>
<dbReference type="Proteomes" id="UP000464577">
    <property type="component" value="Chromosome"/>
</dbReference>
<reference evidence="2 3" key="1">
    <citation type="submission" date="2019-11" db="EMBL/GenBank/DDBJ databases">
        <title>Spirosoma endbachense sp. nov., isolated from a natural salt meadow.</title>
        <authorList>
            <person name="Rojas J."/>
            <person name="Ambika Manirajan B."/>
            <person name="Ratering S."/>
            <person name="Suarez C."/>
            <person name="Geissler-Plaum R."/>
            <person name="Schnell S."/>
        </authorList>
    </citation>
    <scope>NUCLEOTIDE SEQUENCE [LARGE SCALE GENOMIC DNA]</scope>
    <source>
        <strain evidence="2 3">I-24</strain>
    </source>
</reference>